<dbReference type="EMBL" id="CP001472">
    <property type="protein sequence ID" value="ACO34020.1"/>
    <property type="molecule type" value="Genomic_DNA"/>
</dbReference>
<dbReference type="HOGENOM" id="CLU_775286_0_0_0"/>
<protein>
    <recommendedName>
        <fullName evidence="3">HNH endonuclease 5 domain-containing protein</fullName>
    </recommendedName>
</protein>
<gene>
    <name evidence="1" type="ordered locus">ACP_3242</name>
</gene>
<evidence type="ECO:0000313" key="2">
    <source>
        <dbReference type="Proteomes" id="UP000002207"/>
    </source>
</evidence>
<dbReference type="InParanoid" id="C1F5Q9"/>
<organism evidence="1 2">
    <name type="scientific">Acidobacterium capsulatum (strain ATCC 51196 / DSM 11244 / BCRC 80197 / JCM 7670 / NBRC 15755 / NCIMB 13165 / 161)</name>
    <dbReference type="NCBI Taxonomy" id="240015"/>
    <lineage>
        <taxon>Bacteria</taxon>
        <taxon>Pseudomonadati</taxon>
        <taxon>Acidobacteriota</taxon>
        <taxon>Terriglobia</taxon>
        <taxon>Terriglobales</taxon>
        <taxon>Acidobacteriaceae</taxon>
        <taxon>Acidobacterium</taxon>
    </lineage>
</organism>
<proteinExistence type="predicted"/>
<dbReference type="STRING" id="240015.ACP_3242"/>
<dbReference type="AlphaFoldDB" id="C1F5Q9"/>
<evidence type="ECO:0008006" key="3">
    <source>
        <dbReference type="Google" id="ProtNLM"/>
    </source>
</evidence>
<evidence type="ECO:0000313" key="1">
    <source>
        <dbReference type="EMBL" id="ACO34020.1"/>
    </source>
</evidence>
<keyword evidence="2" id="KW-1185">Reference proteome</keyword>
<dbReference type="Proteomes" id="UP000002207">
    <property type="component" value="Chromosome"/>
</dbReference>
<dbReference type="KEGG" id="aca:ACP_3242"/>
<name>C1F5Q9_ACIC5</name>
<reference evidence="1 2" key="1">
    <citation type="journal article" date="2009" name="Appl. Environ. Microbiol.">
        <title>Three genomes from the phylum Acidobacteria provide insight into the lifestyles of these microorganisms in soils.</title>
        <authorList>
            <person name="Ward N.L."/>
            <person name="Challacombe J.F."/>
            <person name="Janssen P.H."/>
            <person name="Henrissat B."/>
            <person name="Coutinho P.M."/>
            <person name="Wu M."/>
            <person name="Xie G."/>
            <person name="Haft D.H."/>
            <person name="Sait M."/>
            <person name="Badger J."/>
            <person name="Barabote R.D."/>
            <person name="Bradley B."/>
            <person name="Brettin T.S."/>
            <person name="Brinkac L.M."/>
            <person name="Bruce D."/>
            <person name="Creasy T."/>
            <person name="Daugherty S.C."/>
            <person name="Davidsen T.M."/>
            <person name="DeBoy R.T."/>
            <person name="Detter J.C."/>
            <person name="Dodson R.J."/>
            <person name="Durkin A.S."/>
            <person name="Ganapathy A."/>
            <person name="Gwinn-Giglio M."/>
            <person name="Han C.S."/>
            <person name="Khouri H."/>
            <person name="Kiss H."/>
            <person name="Kothari S.P."/>
            <person name="Madupu R."/>
            <person name="Nelson K.E."/>
            <person name="Nelson W.C."/>
            <person name="Paulsen I."/>
            <person name="Penn K."/>
            <person name="Ren Q."/>
            <person name="Rosovitz M.J."/>
            <person name="Selengut J.D."/>
            <person name="Shrivastava S."/>
            <person name="Sullivan S.A."/>
            <person name="Tapia R."/>
            <person name="Thompson L.S."/>
            <person name="Watkins K.L."/>
            <person name="Yang Q."/>
            <person name="Yu C."/>
            <person name="Zafar N."/>
            <person name="Zhou L."/>
            <person name="Kuske C.R."/>
        </authorList>
    </citation>
    <scope>NUCLEOTIDE SEQUENCE [LARGE SCALE GENOMIC DNA]</scope>
    <source>
        <strain evidence="2">ATCC 51196 / DSM 11244 / BCRC 80197 / JCM 7670 / NBRC 15755 / NCIMB 13165 / 161</strain>
    </source>
</reference>
<accession>C1F5Q9</accession>
<sequence length="357" mass="40969">MLMDKRNRENRCLYTSPAGLCPGTSPLHPKEHYLPAGLGNFEGDVRLRDFICYDCQKRFAQLEEVFLRNSTEAFFRKILGVQGRKNNNPKNIFVEPTLGLPPLTVKAMHPSLQQEFLWEMNSDTEAYLMHQLLFRKPDGTFVHVPIRSGLIEKKLEEQSPTWREWQLVACIAGEKDEEELQNVVGDALKQMPDSPLDVAESQQIEGQMNAMISLPYIRAIAKIAFHYVLAMFQFSGFEDEFDDLKRFIYHGAGEPLAKIVDDVILPEVEPDHVRLKQWSHILTAEFNQDGFFARMLFFAGPRLKPFTWRVRLGANPSRILPQRSIGWRYTYSDEPSTSGYVGKAAELQQGPMIFAKL</sequence>